<evidence type="ECO:0000256" key="3">
    <source>
        <dbReference type="ARBA" id="ARBA00022741"/>
    </source>
</evidence>
<dbReference type="PANTHER" id="PTHR47972:SF45">
    <property type="entry name" value="PROTEIN CLARET SEGREGATIONAL"/>
    <property type="match status" value="1"/>
</dbReference>
<evidence type="ECO:0000256" key="2">
    <source>
        <dbReference type="ARBA" id="ARBA00022701"/>
    </source>
</evidence>
<evidence type="ECO:0000256" key="7">
    <source>
        <dbReference type="SAM" id="Coils"/>
    </source>
</evidence>
<dbReference type="InterPro" id="IPR031852">
    <property type="entry name" value="Vik1/Cik1_MT-bd"/>
</dbReference>
<name>A0A397AU33_APHAT</name>
<feature type="binding site" evidence="6">
    <location>
        <begin position="785"/>
        <end position="792"/>
    </location>
    <ligand>
        <name>ATP</name>
        <dbReference type="ChEBI" id="CHEBI:30616"/>
    </ligand>
</feature>
<dbReference type="GO" id="GO:0007018">
    <property type="term" value="P:microtubule-based movement"/>
    <property type="evidence" value="ECO:0007669"/>
    <property type="project" value="InterPro"/>
</dbReference>
<evidence type="ECO:0000256" key="4">
    <source>
        <dbReference type="ARBA" id="ARBA00022840"/>
    </source>
</evidence>
<evidence type="ECO:0000313" key="11">
    <source>
        <dbReference type="Proteomes" id="UP000265427"/>
    </source>
</evidence>
<evidence type="ECO:0000256" key="1">
    <source>
        <dbReference type="ARBA" id="ARBA00010899"/>
    </source>
</evidence>
<reference evidence="10 11" key="1">
    <citation type="submission" date="2018-08" db="EMBL/GenBank/DDBJ databases">
        <title>Aphanomyces genome sequencing and annotation.</title>
        <authorList>
            <person name="Minardi D."/>
            <person name="Oidtmann B."/>
            <person name="Van Der Giezen M."/>
            <person name="Studholme D.J."/>
        </authorList>
    </citation>
    <scope>NUCLEOTIDE SEQUENCE [LARGE SCALE GENOMIC DNA]</scope>
    <source>
        <strain evidence="10 11">Kv</strain>
    </source>
</reference>
<dbReference type="PROSITE" id="PS00411">
    <property type="entry name" value="KINESIN_MOTOR_1"/>
    <property type="match status" value="1"/>
</dbReference>
<gene>
    <name evidence="10" type="ORF">DYB36_001959</name>
</gene>
<dbReference type="PRINTS" id="PR00380">
    <property type="entry name" value="KINESINHEAVY"/>
</dbReference>
<dbReference type="InterPro" id="IPR019821">
    <property type="entry name" value="Kinesin_motor_CS"/>
</dbReference>
<dbReference type="InterPro" id="IPR027640">
    <property type="entry name" value="Kinesin-like_fam"/>
</dbReference>
<accession>A0A397AU33</accession>
<comment type="caution">
    <text evidence="10">The sequence shown here is derived from an EMBL/GenBank/DDBJ whole genome shotgun (WGS) entry which is preliminary data.</text>
</comment>
<dbReference type="GO" id="GO:0003777">
    <property type="term" value="F:microtubule motor activity"/>
    <property type="evidence" value="ECO:0007669"/>
    <property type="project" value="InterPro"/>
</dbReference>
<dbReference type="GO" id="GO:0005524">
    <property type="term" value="F:ATP binding"/>
    <property type="evidence" value="ECO:0007669"/>
    <property type="project" value="UniProtKB-UniRule"/>
</dbReference>
<dbReference type="SUPFAM" id="SSF52540">
    <property type="entry name" value="P-loop containing nucleoside triphosphate hydrolases"/>
    <property type="match status" value="1"/>
</dbReference>
<protein>
    <recommendedName>
        <fullName evidence="9">Kinesin motor domain-containing protein</fullName>
    </recommendedName>
</protein>
<evidence type="ECO:0000259" key="9">
    <source>
        <dbReference type="PROSITE" id="PS50067"/>
    </source>
</evidence>
<feature type="coiled-coil region" evidence="7">
    <location>
        <begin position="260"/>
        <end position="396"/>
    </location>
</feature>
<dbReference type="AlphaFoldDB" id="A0A397AU33"/>
<dbReference type="VEuPathDB" id="FungiDB:H257_03033"/>
<keyword evidence="3 6" id="KW-0547">Nucleotide-binding</keyword>
<dbReference type="InterPro" id="IPR001752">
    <property type="entry name" value="Kinesin_motor_dom"/>
</dbReference>
<feature type="region of interest" description="Disordered" evidence="8">
    <location>
        <begin position="1"/>
        <end position="54"/>
    </location>
</feature>
<dbReference type="EMBL" id="QUSZ01005556">
    <property type="protein sequence ID" value="RHY09187.1"/>
    <property type="molecule type" value="Genomic_DNA"/>
</dbReference>
<dbReference type="GO" id="GO:0008017">
    <property type="term" value="F:microtubule binding"/>
    <property type="evidence" value="ECO:0007669"/>
    <property type="project" value="InterPro"/>
</dbReference>
<dbReference type="Pfam" id="PF16796">
    <property type="entry name" value="Microtub_bd"/>
    <property type="match status" value="1"/>
</dbReference>
<dbReference type="Pfam" id="PF00225">
    <property type="entry name" value="Kinesin"/>
    <property type="match status" value="1"/>
</dbReference>
<dbReference type="PROSITE" id="PS50067">
    <property type="entry name" value="KINESIN_MOTOR_2"/>
    <property type="match status" value="1"/>
</dbReference>
<feature type="region of interest" description="Disordered" evidence="8">
    <location>
        <begin position="116"/>
        <end position="169"/>
    </location>
</feature>
<organism evidence="10 11">
    <name type="scientific">Aphanomyces astaci</name>
    <name type="common">Crayfish plague agent</name>
    <dbReference type="NCBI Taxonomy" id="112090"/>
    <lineage>
        <taxon>Eukaryota</taxon>
        <taxon>Sar</taxon>
        <taxon>Stramenopiles</taxon>
        <taxon>Oomycota</taxon>
        <taxon>Saprolegniomycetes</taxon>
        <taxon>Saprolegniales</taxon>
        <taxon>Verrucalvaceae</taxon>
        <taxon>Aphanomyces</taxon>
    </lineage>
</organism>
<evidence type="ECO:0000313" key="10">
    <source>
        <dbReference type="EMBL" id="RHY09187.1"/>
    </source>
</evidence>
<dbReference type="GO" id="GO:0005874">
    <property type="term" value="C:microtubule"/>
    <property type="evidence" value="ECO:0007669"/>
    <property type="project" value="UniProtKB-KW"/>
</dbReference>
<dbReference type="InterPro" id="IPR036961">
    <property type="entry name" value="Kinesin_motor_dom_sf"/>
</dbReference>
<feature type="domain" description="Kinesin motor" evidence="9">
    <location>
        <begin position="668"/>
        <end position="982"/>
    </location>
</feature>
<proteinExistence type="inferred from homology"/>
<dbReference type="Proteomes" id="UP000265427">
    <property type="component" value="Unassembled WGS sequence"/>
</dbReference>
<feature type="compositionally biased region" description="Polar residues" evidence="8">
    <location>
        <begin position="116"/>
        <end position="130"/>
    </location>
</feature>
<dbReference type="InterPro" id="IPR027417">
    <property type="entry name" value="P-loop_NTPase"/>
</dbReference>
<feature type="coiled-coil region" evidence="7">
    <location>
        <begin position="609"/>
        <end position="654"/>
    </location>
</feature>
<feature type="compositionally biased region" description="Basic and acidic residues" evidence="8">
    <location>
        <begin position="1"/>
        <end position="12"/>
    </location>
</feature>
<keyword evidence="7" id="KW-0175">Coiled coil</keyword>
<dbReference type="VEuPathDB" id="FungiDB:H257_14474"/>
<sequence length="1247" mass="137637">MASPGKREREVLEGLVHGDGTREEDGGECAPPAKSPKLSIKDGGPRPGQAAPPCKMNRFGFGLLPPKPIVVAVAGVTSSRESNQDENENRTANTIVEEVKPPTSQSLTLEFDMTTAQRNTVTTKPLTSNPKGRAGSGPKSVGSIPKPATSIPKGAKRGSALPQPRALVKPRVRRTTIPPPSSKQSAAEVVAIPTTSNMHRPLAEDSSNVGFELSPKESFVALIKDKMSVVSQIDDAIKLKRSRLKPHDWRGKFDEQKATLLDMRALLRRVVDEAKQLEQDAFKMDQTIAMDRKVLERELDHANERNQRVDSIAHEVQSNITDMQVTIGKLKSEKDRLTSELNDARTKLQGATDVHAQLVEAQTSRDQAKLEFDRHVAALTSENHALQGRLDALELVHASEKATLSRKNDEVSTMFASLKQMLDFATSANVKLEADNTQLRAKTTDVDAQVKDLETKYTAASTSLRHVEAELQACRAAKDEAVALVAEKSELVRVVSAEVHEHIRQASVEKELRVHTDAQMRDLRVEQLATNAQMEAVKAEMKHMSERHADKLGAATAALEAMEAQLQADAAAHAAAVDKLREVTVSLESELHTWRLKEADNTMVEMTALVDAKREADVLKLRLKELNHHGTQSLHEKDARIAALEAKLKDGEVQRRKMHNTIQELRGNVRVFARTRPFLPSDGTGAVSALACDGDLQCVTLKRDKETHAFTFDRVFAPVSGQDAVFEVCPMHTLSHDCVCDEVEVKCWLWATSAAATVATLRVLEVSEFVQSAIDGYQVCLFSYGQTGSGKTHTVRPSLRSGNGHMRGIIPRSIEKIMAEVTKSEAQGWRYVMHASFLEIYNETVRDLLADKADKKLVLKMDPKNGQNAVMVQDLTLVTIDSLHQVEGLMEKAARVRSVACTDMNAQSSRSHSVFSLHLRGVNDAQGTVLEGKLNLVDLAGSERLSRSGATGSRLKETQAINKSLSCLTDVFAAIGNKSPHVNLSPTVESAHESLCSLRFAQHVNQCELGKPKRQLKKKSDEDAVRKYRAKLQIIDNQRRMNMDELSRVNQRLEGHIAASIDRRGLWCHAEEQSILEYLRLFERGYTQSERQDSFLRYFVAPDVCFNGLIGVEGVKSYWTTRSSRLTFLHVKYVRLTPVAHTSEGTMVEMHCVIEVALASPTVAAMFPHVVRRPDLVDKLLSAPLHIPLHATYVFDDNKQVSWQSCVPNLVQALYTTFGNLNDVVAATSSSAAIHPDVKGQSDSQPA</sequence>
<dbReference type="SMART" id="SM00129">
    <property type="entry name" value="KISc"/>
    <property type="match status" value="1"/>
</dbReference>
<feature type="coiled-coil region" evidence="7">
    <location>
        <begin position="422"/>
        <end position="470"/>
    </location>
</feature>
<keyword evidence="2" id="KW-0493">Microtubule</keyword>
<evidence type="ECO:0000256" key="5">
    <source>
        <dbReference type="ARBA" id="ARBA00023175"/>
    </source>
</evidence>
<comment type="similarity">
    <text evidence="1">Belongs to the TRAFAC class myosin-kinesin ATPase superfamily. Kinesin family. KIN-14 subfamily.</text>
</comment>
<evidence type="ECO:0000256" key="8">
    <source>
        <dbReference type="SAM" id="MobiDB-lite"/>
    </source>
</evidence>
<dbReference type="Gene3D" id="3.40.850.10">
    <property type="entry name" value="Kinesin motor domain"/>
    <property type="match status" value="1"/>
</dbReference>
<keyword evidence="4 6" id="KW-0067">ATP-binding</keyword>
<dbReference type="PANTHER" id="PTHR47972">
    <property type="entry name" value="KINESIN-LIKE PROTEIN KLP-3"/>
    <property type="match status" value="1"/>
</dbReference>
<evidence type="ECO:0000256" key="6">
    <source>
        <dbReference type="PROSITE-ProRule" id="PRU00283"/>
    </source>
</evidence>
<keyword evidence="5 6" id="KW-0505">Motor protein</keyword>